<reference evidence="1" key="1">
    <citation type="journal article" date="2015" name="Nature">
        <title>Complex archaea that bridge the gap between prokaryotes and eukaryotes.</title>
        <authorList>
            <person name="Spang A."/>
            <person name="Saw J.H."/>
            <person name="Jorgensen S.L."/>
            <person name="Zaremba-Niedzwiedzka K."/>
            <person name="Martijn J."/>
            <person name="Lind A.E."/>
            <person name="van Eijk R."/>
            <person name="Schleper C."/>
            <person name="Guy L."/>
            <person name="Ettema T.J."/>
        </authorList>
    </citation>
    <scope>NUCLEOTIDE SEQUENCE</scope>
</reference>
<evidence type="ECO:0000313" key="1">
    <source>
        <dbReference type="EMBL" id="KKN42608.1"/>
    </source>
</evidence>
<organism evidence="1">
    <name type="scientific">marine sediment metagenome</name>
    <dbReference type="NCBI Taxonomy" id="412755"/>
    <lineage>
        <taxon>unclassified sequences</taxon>
        <taxon>metagenomes</taxon>
        <taxon>ecological metagenomes</taxon>
    </lineage>
</organism>
<dbReference type="AlphaFoldDB" id="A0A0F9TMG2"/>
<accession>A0A0F9TMG2</accession>
<proteinExistence type="predicted"/>
<sequence>MGDNNNRRLPFPEGRVITPEQIRAESCIKEIDIVMKKHNCRLVPQVTMTGEGVVSGTTIIIPNKKKIIANGN</sequence>
<comment type="caution">
    <text evidence="1">The sequence shown here is derived from an EMBL/GenBank/DDBJ whole genome shotgun (WGS) entry which is preliminary data.</text>
</comment>
<protein>
    <submittedName>
        <fullName evidence="1">Uncharacterized protein</fullName>
    </submittedName>
</protein>
<dbReference type="EMBL" id="LAZR01001569">
    <property type="protein sequence ID" value="KKN42608.1"/>
    <property type="molecule type" value="Genomic_DNA"/>
</dbReference>
<name>A0A0F9TMG2_9ZZZZ</name>
<gene>
    <name evidence="1" type="ORF">LCGC14_0711580</name>
</gene>